<accession>A0A0G0IBP4</accession>
<dbReference type="AlphaFoldDB" id="A0A0G0IBP4"/>
<dbReference type="PRINTS" id="PR00983">
    <property type="entry name" value="TRNASYNTHCYS"/>
</dbReference>
<feature type="domain" description="Cysteinyl-tRNA synthetase class Ia DALR" evidence="14">
    <location>
        <begin position="350"/>
        <end position="405"/>
    </location>
</feature>
<feature type="short sequence motif" description="'HIGH' region" evidence="13">
    <location>
        <begin position="30"/>
        <end position="40"/>
    </location>
</feature>
<keyword evidence="10 13" id="KW-0648">Protein biosynthesis</keyword>
<dbReference type="GO" id="GO:0005524">
    <property type="term" value="F:ATP binding"/>
    <property type="evidence" value="ECO:0007669"/>
    <property type="project" value="UniProtKB-UniRule"/>
</dbReference>
<evidence type="ECO:0000256" key="13">
    <source>
        <dbReference type="HAMAP-Rule" id="MF_00041"/>
    </source>
</evidence>
<dbReference type="NCBIfam" id="TIGR00435">
    <property type="entry name" value="cysS"/>
    <property type="match status" value="1"/>
</dbReference>
<evidence type="ECO:0000256" key="5">
    <source>
        <dbReference type="ARBA" id="ARBA00022598"/>
    </source>
</evidence>
<dbReference type="Gene3D" id="3.40.50.620">
    <property type="entry name" value="HUPs"/>
    <property type="match status" value="1"/>
</dbReference>
<evidence type="ECO:0000259" key="14">
    <source>
        <dbReference type="SMART" id="SM00840"/>
    </source>
</evidence>
<dbReference type="InterPro" id="IPR009080">
    <property type="entry name" value="tRNAsynth_Ia_anticodon-bd"/>
</dbReference>
<reference evidence="15 16" key="1">
    <citation type="journal article" date="2015" name="Nature">
        <title>rRNA introns, odd ribosomes, and small enigmatic genomes across a large radiation of phyla.</title>
        <authorList>
            <person name="Brown C.T."/>
            <person name="Hug L.A."/>
            <person name="Thomas B.C."/>
            <person name="Sharon I."/>
            <person name="Castelle C.J."/>
            <person name="Singh A."/>
            <person name="Wilkins M.J."/>
            <person name="Williams K.H."/>
            <person name="Banfield J.F."/>
        </authorList>
    </citation>
    <scope>NUCLEOTIDE SEQUENCE [LARGE SCALE GENOMIC DNA]</scope>
</reference>
<evidence type="ECO:0000256" key="11">
    <source>
        <dbReference type="ARBA" id="ARBA00023146"/>
    </source>
</evidence>
<feature type="short sequence motif" description="'KMSKS' region" evidence="13">
    <location>
        <begin position="267"/>
        <end position="271"/>
    </location>
</feature>
<evidence type="ECO:0000256" key="1">
    <source>
        <dbReference type="ARBA" id="ARBA00004496"/>
    </source>
</evidence>
<comment type="cofactor">
    <cofactor evidence="13">
        <name>Zn(2+)</name>
        <dbReference type="ChEBI" id="CHEBI:29105"/>
    </cofactor>
    <text evidence="13">Binds 1 zinc ion per subunit.</text>
</comment>
<keyword evidence="4 13" id="KW-0963">Cytoplasm</keyword>
<dbReference type="CDD" id="cd00672">
    <property type="entry name" value="CysRS_core"/>
    <property type="match status" value="1"/>
</dbReference>
<evidence type="ECO:0000256" key="10">
    <source>
        <dbReference type="ARBA" id="ARBA00022917"/>
    </source>
</evidence>
<comment type="subunit">
    <text evidence="3 13">Monomer.</text>
</comment>
<gene>
    <name evidence="13" type="primary">cysS</name>
    <name evidence="15" type="ORF">US36_C0016G0005</name>
</gene>
<feature type="binding site" evidence="13">
    <location>
        <position position="28"/>
    </location>
    <ligand>
        <name>Zn(2+)</name>
        <dbReference type="ChEBI" id="CHEBI:29105"/>
    </ligand>
</feature>
<dbReference type="HAMAP" id="MF_00041">
    <property type="entry name" value="Cys_tRNA_synth"/>
    <property type="match status" value="1"/>
</dbReference>
<dbReference type="Proteomes" id="UP000034044">
    <property type="component" value="Unassembled WGS sequence"/>
</dbReference>
<protein>
    <recommendedName>
        <fullName evidence="13">Cysteine--tRNA ligase</fullName>
        <ecNumber evidence="13">6.1.1.16</ecNumber>
    </recommendedName>
    <alternativeName>
        <fullName evidence="13">Cysteinyl-tRNA synthetase</fullName>
        <shortName evidence="13">CysRS</shortName>
    </alternativeName>
</protein>
<keyword evidence="7 13" id="KW-0547">Nucleotide-binding</keyword>
<dbReference type="GO" id="GO:0005829">
    <property type="term" value="C:cytosol"/>
    <property type="evidence" value="ECO:0007669"/>
    <property type="project" value="TreeGrafter"/>
</dbReference>
<comment type="caution">
    <text evidence="15">The sequence shown here is derived from an EMBL/GenBank/DDBJ whole genome shotgun (WGS) entry which is preliminary data.</text>
</comment>
<dbReference type="Pfam" id="PF09190">
    <property type="entry name" value="DALR_2"/>
    <property type="match status" value="1"/>
</dbReference>
<evidence type="ECO:0000256" key="3">
    <source>
        <dbReference type="ARBA" id="ARBA00011245"/>
    </source>
</evidence>
<evidence type="ECO:0000256" key="6">
    <source>
        <dbReference type="ARBA" id="ARBA00022723"/>
    </source>
</evidence>
<comment type="catalytic activity">
    <reaction evidence="12 13">
        <text>tRNA(Cys) + L-cysteine + ATP = L-cysteinyl-tRNA(Cys) + AMP + diphosphate</text>
        <dbReference type="Rhea" id="RHEA:17773"/>
        <dbReference type="Rhea" id="RHEA-COMP:9661"/>
        <dbReference type="Rhea" id="RHEA-COMP:9679"/>
        <dbReference type="ChEBI" id="CHEBI:30616"/>
        <dbReference type="ChEBI" id="CHEBI:33019"/>
        <dbReference type="ChEBI" id="CHEBI:35235"/>
        <dbReference type="ChEBI" id="CHEBI:78442"/>
        <dbReference type="ChEBI" id="CHEBI:78517"/>
        <dbReference type="ChEBI" id="CHEBI:456215"/>
        <dbReference type="EC" id="6.1.1.16"/>
    </reaction>
</comment>
<dbReference type="Gene3D" id="1.20.120.1910">
    <property type="entry name" value="Cysteine-tRNA ligase, C-terminal anti-codon recognition domain"/>
    <property type="match status" value="1"/>
</dbReference>
<dbReference type="InterPro" id="IPR024909">
    <property type="entry name" value="Cys-tRNA/MSH_ligase"/>
</dbReference>
<name>A0A0G0IBP4_9BACT</name>
<comment type="similarity">
    <text evidence="2 13">Belongs to the class-I aminoacyl-tRNA synthetase family.</text>
</comment>
<keyword evidence="5 13" id="KW-0436">Ligase</keyword>
<dbReference type="Pfam" id="PF01406">
    <property type="entry name" value="tRNA-synt_1e"/>
    <property type="match status" value="1"/>
</dbReference>
<sequence>MLKLYNTLVGKKQAFNPIKNRLVKIYTCGPTVYWYAHLGNLRTYIFEDILRRALKYNGYKIKQVMNITDVEDKIIKKAVSEKKNIFEITKPYTKIFFEDLKKLNIEKPEILPKATAHIKEMISMIEKLLEKGFAYKGEDGSIYFNVSQFKKYGRLSGLKKKELKIGARIASDEYKKEEAQDFVLWKSKKQNEPFWPSPFGKGRPGWHIECSAMSIKYLGENFDIHAGGVDLIFPHHENEIAQSEASTGKKFANFWLHGEHLLVNNQKMSKSLNNIYTLREIEQNKINPLAFRYLTLTSHYRSKLNFTLESLNASQNALNNLYDFFRNPQIENLKINKTNEAKKLKSYRAEFIAAINDDLNTPQAIAIVWQMIKDHKLSYNAKKTLLLEFDTILGLGLNKIKSIKIPEKIRKMAQEREQFRVNEQFIQADLLRKKIESLGYKIEDCAYGPQITSPRHRS</sequence>
<evidence type="ECO:0000256" key="9">
    <source>
        <dbReference type="ARBA" id="ARBA00022840"/>
    </source>
</evidence>
<dbReference type="InterPro" id="IPR015803">
    <property type="entry name" value="Cys-tRNA-ligase"/>
</dbReference>
<dbReference type="SUPFAM" id="SSF52374">
    <property type="entry name" value="Nucleotidylyl transferase"/>
    <property type="match status" value="1"/>
</dbReference>
<dbReference type="SMART" id="SM00840">
    <property type="entry name" value="DALR_2"/>
    <property type="match status" value="1"/>
</dbReference>
<keyword evidence="9 13" id="KW-0067">ATP-binding</keyword>
<proteinExistence type="inferred from homology"/>
<dbReference type="EMBL" id="LBSR01000016">
    <property type="protein sequence ID" value="KKQ21629.1"/>
    <property type="molecule type" value="Genomic_DNA"/>
</dbReference>
<comment type="subcellular location">
    <subcellularLocation>
        <location evidence="1 13">Cytoplasm</location>
    </subcellularLocation>
</comment>
<dbReference type="InterPro" id="IPR032678">
    <property type="entry name" value="tRNA-synt_1_cat_dom"/>
</dbReference>
<evidence type="ECO:0000256" key="2">
    <source>
        <dbReference type="ARBA" id="ARBA00005594"/>
    </source>
</evidence>
<dbReference type="GO" id="GO:0008270">
    <property type="term" value="F:zinc ion binding"/>
    <property type="evidence" value="ECO:0007669"/>
    <property type="project" value="UniProtKB-UniRule"/>
</dbReference>
<dbReference type="InterPro" id="IPR014729">
    <property type="entry name" value="Rossmann-like_a/b/a_fold"/>
</dbReference>
<keyword evidence="8 13" id="KW-0862">Zinc</keyword>
<feature type="binding site" evidence="13">
    <location>
        <position position="239"/>
    </location>
    <ligand>
        <name>Zn(2+)</name>
        <dbReference type="ChEBI" id="CHEBI:29105"/>
    </ligand>
</feature>
<dbReference type="PANTHER" id="PTHR10890">
    <property type="entry name" value="CYSTEINYL-TRNA SYNTHETASE"/>
    <property type="match status" value="1"/>
</dbReference>
<evidence type="ECO:0000256" key="4">
    <source>
        <dbReference type="ARBA" id="ARBA00022490"/>
    </source>
</evidence>
<dbReference type="FunFam" id="3.40.50.620:FF:000130">
    <property type="entry name" value="Cysteine--tRNA ligase"/>
    <property type="match status" value="1"/>
</dbReference>
<evidence type="ECO:0000313" key="15">
    <source>
        <dbReference type="EMBL" id="KKQ21629.1"/>
    </source>
</evidence>
<evidence type="ECO:0000313" key="16">
    <source>
        <dbReference type="Proteomes" id="UP000034044"/>
    </source>
</evidence>
<dbReference type="GO" id="GO:0004817">
    <property type="term" value="F:cysteine-tRNA ligase activity"/>
    <property type="evidence" value="ECO:0007669"/>
    <property type="project" value="UniProtKB-UniRule"/>
</dbReference>
<keyword evidence="11 13" id="KW-0030">Aminoacyl-tRNA synthetase</keyword>
<organism evidence="15 16">
    <name type="scientific">Candidatus Wolfebacteria bacterium GW2011_GWC1_37_10</name>
    <dbReference type="NCBI Taxonomy" id="1619010"/>
    <lineage>
        <taxon>Bacteria</taxon>
        <taxon>Candidatus Wolfeibacteriota</taxon>
    </lineage>
</organism>
<dbReference type="GO" id="GO:0006423">
    <property type="term" value="P:cysteinyl-tRNA aminoacylation"/>
    <property type="evidence" value="ECO:0007669"/>
    <property type="project" value="UniProtKB-UniRule"/>
</dbReference>
<dbReference type="SUPFAM" id="SSF47323">
    <property type="entry name" value="Anticodon-binding domain of a subclass of class I aminoacyl-tRNA synthetases"/>
    <property type="match status" value="1"/>
</dbReference>
<keyword evidence="6 13" id="KW-0479">Metal-binding</keyword>
<dbReference type="PANTHER" id="PTHR10890:SF3">
    <property type="entry name" value="CYSTEINE--TRNA LIGASE, CYTOPLASMIC"/>
    <property type="match status" value="1"/>
</dbReference>
<feature type="binding site" evidence="13">
    <location>
        <position position="235"/>
    </location>
    <ligand>
        <name>Zn(2+)</name>
        <dbReference type="ChEBI" id="CHEBI:29105"/>
    </ligand>
</feature>
<evidence type="ECO:0000256" key="7">
    <source>
        <dbReference type="ARBA" id="ARBA00022741"/>
    </source>
</evidence>
<dbReference type="EC" id="6.1.1.16" evidence="13"/>
<dbReference type="PATRIC" id="fig|1619010.3.peg.500"/>
<dbReference type="InterPro" id="IPR015273">
    <property type="entry name" value="Cys-tRNA-synt_Ia_DALR"/>
</dbReference>
<evidence type="ECO:0000256" key="12">
    <source>
        <dbReference type="ARBA" id="ARBA00047398"/>
    </source>
</evidence>
<evidence type="ECO:0000256" key="8">
    <source>
        <dbReference type="ARBA" id="ARBA00022833"/>
    </source>
</evidence>
<feature type="binding site" evidence="13">
    <location>
        <position position="210"/>
    </location>
    <ligand>
        <name>Zn(2+)</name>
        <dbReference type="ChEBI" id="CHEBI:29105"/>
    </ligand>
</feature>
<feature type="binding site" evidence="13">
    <location>
        <position position="270"/>
    </location>
    <ligand>
        <name>ATP</name>
        <dbReference type="ChEBI" id="CHEBI:30616"/>
    </ligand>
</feature>